<feature type="region of interest" description="Disordered" evidence="10">
    <location>
        <begin position="691"/>
        <end position="717"/>
    </location>
</feature>
<evidence type="ECO:0000313" key="14">
    <source>
        <dbReference type="Proteomes" id="UP000076447"/>
    </source>
</evidence>
<dbReference type="PANTHER" id="PTHR43809">
    <property type="entry name" value="NITRITE REDUCTASE (NADH) LARGE SUBUNIT"/>
    <property type="match status" value="1"/>
</dbReference>
<dbReference type="GO" id="GO:0051536">
    <property type="term" value="F:iron-sulfur cluster binding"/>
    <property type="evidence" value="ECO:0007669"/>
    <property type="project" value="UniProtKB-KW"/>
</dbReference>
<keyword evidence="9" id="KW-0411">Iron-sulfur</keyword>
<dbReference type="GO" id="GO:0008942">
    <property type="term" value="F:nitrite reductase [NAD(P)H] activity"/>
    <property type="evidence" value="ECO:0007669"/>
    <property type="project" value="UniProtKB-EC"/>
</dbReference>
<feature type="compositionally biased region" description="Gly residues" evidence="10">
    <location>
        <begin position="24"/>
        <end position="37"/>
    </location>
</feature>
<feature type="compositionally biased region" description="Low complexity" evidence="10">
    <location>
        <begin position="699"/>
        <end position="708"/>
    </location>
</feature>
<organism evidence="13 14">
    <name type="scientific">Oerskovia enterophila</name>
    <dbReference type="NCBI Taxonomy" id="43678"/>
    <lineage>
        <taxon>Bacteria</taxon>
        <taxon>Bacillati</taxon>
        <taxon>Actinomycetota</taxon>
        <taxon>Actinomycetes</taxon>
        <taxon>Micrococcales</taxon>
        <taxon>Cellulomonadaceae</taxon>
        <taxon>Oerskovia</taxon>
    </lineage>
</organism>
<dbReference type="Gene3D" id="1.10.10.1100">
    <property type="entry name" value="BFD-like [2Fe-2S]-binding domain"/>
    <property type="match status" value="1"/>
</dbReference>
<feature type="region of interest" description="Disordered" evidence="10">
    <location>
        <begin position="476"/>
        <end position="529"/>
    </location>
</feature>
<evidence type="ECO:0000256" key="8">
    <source>
        <dbReference type="ARBA" id="ARBA00023004"/>
    </source>
</evidence>
<dbReference type="STRING" id="43678.OJAG_39640"/>
<evidence type="ECO:0000256" key="7">
    <source>
        <dbReference type="ARBA" id="ARBA00023002"/>
    </source>
</evidence>
<dbReference type="EMBL" id="LRIE01000085">
    <property type="protein sequence ID" value="KZM33644.1"/>
    <property type="molecule type" value="Genomic_DNA"/>
</dbReference>
<feature type="region of interest" description="Disordered" evidence="10">
    <location>
        <begin position="287"/>
        <end position="332"/>
    </location>
</feature>
<evidence type="ECO:0000256" key="2">
    <source>
        <dbReference type="ARBA" id="ARBA00001966"/>
    </source>
</evidence>
<feature type="compositionally biased region" description="Low complexity" evidence="10">
    <location>
        <begin position="320"/>
        <end position="332"/>
    </location>
</feature>
<proteinExistence type="inferred from homology"/>
<feature type="compositionally biased region" description="Gly residues" evidence="10">
    <location>
        <begin position="296"/>
        <end position="307"/>
    </location>
</feature>
<keyword evidence="8" id="KW-0408">Iron</keyword>
<dbReference type="SUPFAM" id="SSF51905">
    <property type="entry name" value="FAD/NAD(P)-binding domain"/>
    <property type="match status" value="2"/>
</dbReference>
<dbReference type="InterPro" id="IPR023753">
    <property type="entry name" value="FAD/NAD-binding_dom"/>
</dbReference>
<comment type="cofactor">
    <cofactor evidence="1">
        <name>siroheme</name>
        <dbReference type="ChEBI" id="CHEBI:60052"/>
    </cofactor>
</comment>
<dbReference type="EC" id="1.7.1.4" evidence="13"/>
<comment type="similarity">
    <text evidence="4">Belongs to the nitrite and sulfite reductase 4Fe-4S domain family.</text>
</comment>
<dbReference type="InterPro" id="IPR007419">
    <property type="entry name" value="BFD-like_2Fe2S-bd_dom"/>
</dbReference>
<evidence type="ECO:0000256" key="6">
    <source>
        <dbReference type="ARBA" id="ARBA00022723"/>
    </source>
</evidence>
<evidence type="ECO:0000259" key="11">
    <source>
        <dbReference type="Pfam" id="PF04324"/>
    </source>
</evidence>
<reference evidence="13 14" key="1">
    <citation type="submission" date="2016-01" db="EMBL/GenBank/DDBJ databases">
        <title>Genome sequence of Oerskovia enterophila VJag, an agar and cellulose degrading bacterium.</title>
        <authorList>
            <person name="Poehlein A."/>
            <person name="Jag V."/>
            <person name="Bengelsdorf F."/>
            <person name="Duerre P."/>
            <person name="Daniel R."/>
        </authorList>
    </citation>
    <scope>NUCLEOTIDE SEQUENCE [LARGE SCALE GENOMIC DNA]</scope>
    <source>
        <strain evidence="13 14">VJag</strain>
    </source>
</reference>
<feature type="domain" description="BFD-like [2Fe-2S]-binding" evidence="11">
    <location>
        <begin position="639"/>
        <end position="679"/>
    </location>
</feature>
<comment type="caution">
    <text evidence="13">The sequence shown here is derived from an EMBL/GenBank/DDBJ whole genome shotgun (WGS) entry which is preliminary data.</text>
</comment>
<keyword evidence="5" id="KW-0349">Heme</keyword>
<feature type="domain" description="FAD/NAD(P)-binding" evidence="12">
    <location>
        <begin position="45"/>
        <end position="269"/>
    </location>
</feature>
<gene>
    <name evidence="13" type="primary">nasD_3</name>
    <name evidence="13" type="ORF">OJAG_39640</name>
</gene>
<evidence type="ECO:0000256" key="1">
    <source>
        <dbReference type="ARBA" id="ARBA00001929"/>
    </source>
</evidence>
<accession>A0A163PYT0</accession>
<dbReference type="PANTHER" id="PTHR43809:SF1">
    <property type="entry name" value="NITRITE REDUCTASE (NADH) LARGE SUBUNIT"/>
    <property type="match status" value="1"/>
</dbReference>
<dbReference type="PRINTS" id="PR00368">
    <property type="entry name" value="FADPNR"/>
</dbReference>
<comment type="cofactor">
    <cofactor evidence="2">
        <name>[4Fe-4S] cluster</name>
        <dbReference type="ChEBI" id="CHEBI:49883"/>
    </cofactor>
</comment>
<evidence type="ECO:0000313" key="13">
    <source>
        <dbReference type="EMBL" id="KZM33644.1"/>
    </source>
</evidence>
<protein>
    <submittedName>
        <fullName evidence="13">Nitrite reductase</fullName>
        <ecNumber evidence="13">1.7.1.4</ecNumber>
    </submittedName>
</protein>
<keyword evidence="7 13" id="KW-0560">Oxidoreductase</keyword>
<dbReference type="Pfam" id="PF04324">
    <property type="entry name" value="Fer2_BFD"/>
    <property type="match status" value="1"/>
</dbReference>
<sequence length="717" mass="71600">MTDGTAELSEPGRAMARPGSDDLPGGGARGGEPLGGGGPGAAAPFRVVVVGNGMVGSRFAADLLATAGPDQEHRARPLRVTVLGDEEYDPYNRVLLSEVVAGRADIGALTLPSTGDERAEVHRGAPAIAIDRSSRTVLTSDGAFPYDAVVLATGSSARVPDVPGLGSGPGGTLPAGVHALRTLDDAREIVAATSNARRAVVIGAGVLGLEVACGLARRGLAVTVVHGGASPMDRQLGPDAGLAASRTLAELGIAVRTGVRTREVVVRGAGGRGAVVAGVVLVPDAGRSPRAAGVPGARGTGGEGRGTTGTVPDRGPGDLAAAGRPATGPTGPADEVSTDLLVLACGTVPEATLARTAGLTVDRGVVVGHGLASPDDPDVYAIGDCAQPPEGGTGLIAQGWEQSRRLAALLALRVLSEPGRALPRPGSDTSGAAARTHVRFTDDERPSMALRIALGVEQGGRSPGDEQLEMRPTGVSSLLAPPSAASRGEGVMTGASSALPADSPAALSVDPPVDPPVGSAVAPARTPPAAPTDVVRLKAAGLDVVAMGVCGARRAHDPSHRTLRLTDPDAGRHVEVVVAGGFLVGATVVGAPQIGADLTATYTRRVPVPADPAHLLLQPVAQAAAPASDPTHMPDRTTVCSCNGVTKGDIVASWREGARSTTDIARATRATTGCGGCKDVVCGLADWLRKADPEQPGTASASSRAEAPAPEPVPVHG</sequence>
<dbReference type="Pfam" id="PF07992">
    <property type="entry name" value="Pyr_redox_2"/>
    <property type="match status" value="2"/>
</dbReference>
<evidence type="ECO:0000256" key="9">
    <source>
        <dbReference type="ARBA" id="ARBA00023014"/>
    </source>
</evidence>
<feature type="region of interest" description="Disordered" evidence="10">
    <location>
        <begin position="1"/>
        <end position="37"/>
    </location>
</feature>
<evidence type="ECO:0000256" key="5">
    <source>
        <dbReference type="ARBA" id="ARBA00022617"/>
    </source>
</evidence>
<dbReference type="PRINTS" id="PR00411">
    <property type="entry name" value="PNDRDTASEI"/>
</dbReference>
<dbReference type="AlphaFoldDB" id="A0A163PYT0"/>
<dbReference type="GO" id="GO:0046872">
    <property type="term" value="F:metal ion binding"/>
    <property type="evidence" value="ECO:0007669"/>
    <property type="project" value="UniProtKB-KW"/>
</dbReference>
<dbReference type="RefSeq" id="WP_231907884.1">
    <property type="nucleotide sequence ID" value="NZ_LRIE01000085.1"/>
</dbReference>
<dbReference type="InterPro" id="IPR036188">
    <property type="entry name" value="FAD/NAD-bd_sf"/>
</dbReference>
<feature type="compositionally biased region" description="Low complexity" evidence="10">
    <location>
        <begin position="495"/>
        <end position="524"/>
    </location>
</feature>
<evidence type="ECO:0000256" key="4">
    <source>
        <dbReference type="ARBA" id="ARBA00010429"/>
    </source>
</evidence>
<evidence type="ECO:0000259" key="12">
    <source>
        <dbReference type="Pfam" id="PF07992"/>
    </source>
</evidence>
<name>A0A163PYT0_9CELL</name>
<dbReference type="PATRIC" id="fig|43678.3.peg.4140"/>
<feature type="domain" description="FAD/NAD(P)-binding" evidence="12">
    <location>
        <begin position="334"/>
        <end position="390"/>
    </location>
</feature>
<keyword evidence="6" id="KW-0479">Metal-binding</keyword>
<comment type="pathway">
    <text evidence="3">Nitrogen metabolism; nitrate reduction (assimilation).</text>
</comment>
<dbReference type="InterPro" id="IPR041854">
    <property type="entry name" value="BFD-like_2Fe2S-bd_dom_sf"/>
</dbReference>
<dbReference type="InterPro" id="IPR052034">
    <property type="entry name" value="NasD-like"/>
</dbReference>
<evidence type="ECO:0000256" key="3">
    <source>
        <dbReference type="ARBA" id="ARBA00005096"/>
    </source>
</evidence>
<feature type="compositionally biased region" description="Low complexity" evidence="10">
    <location>
        <begin position="476"/>
        <end position="486"/>
    </location>
</feature>
<dbReference type="Proteomes" id="UP000076447">
    <property type="component" value="Unassembled WGS sequence"/>
</dbReference>
<evidence type="ECO:0000256" key="10">
    <source>
        <dbReference type="SAM" id="MobiDB-lite"/>
    </source>
</evidence>
<dbReference type="Gene3D" id="3.50.50.60">
    <property type="entry name" value="FAD/NAD(P)-binding domain"/>
    <property type="match status" value="3"/>
</dbReference>